<dbReference type="InterPro" id="IPR011323">
    <property type="entry name" value="Mss4/transl-control_tumour"/>
</dbReference>
<dbReference type="PANTHER" id="PTHR11991">
    <property type="entry name" value="TRANSLATIONALLY CONTROLLED TUMOR PROTEIN-RELATED"/>
    <property type="match status" value="1"/>
</dbReference>
<organism evidence="5 6">
    <name type="scientific">Apolygus lucorum</name>
    <name type="common">Small green plant bug</name>
    <name type="synonym">Lygocoris lucorum</name>
    <dbReference type="NCBI Taxonomy" id="248454"/>
    <lineage>
        <taxon>Eukaryota</taxon>
        <taxon>Metazoa</taxon>
        <taxon>Ecdysozoa</taxon>
        <taxon>Arthropoda</taxon>
        <taxon>Hexapoda</taxon>
        <taxon>Insecta</taxon>
        <taxon>Pterygota</taxon>
        <taxon>Neoptera</taxon>
        <taxon>Paraneoptera</taxon>
        <taxon>Hemiptera</taxon>
        <taxon>Heteroptera</taxon>
        <taxon>Panheteroptera</taxon>
        <taxon>Cimicomorpha</taxon>
        <taxon>Miridae</taxon>
        <taxon>Mirini</taxon>
        <taxon>Apolygus</taxon>
    </lineage>
</organism>
<comment type="function">
    <text evidence="1">Involved in calcium binding and microtubule stabilization.</text>
</comment>
<dbReference type="InterPro" id="IPR018103">
    <property type="entry name" value="Translation_control_tumour_CS"/>
</dbReference>
<sequence>MRIYKDIFTGDEMFSDTYKMKLVDDVVYEVYGKLVSRKQGDIQLDGANPSAEEADEGTVEGVESGVDVVLNHRLSETYAFGDKKSYTAYLKDYMKKLVAKLEETKPDQVEIFKTNMNKVMKDILGRFKELQFFTGESMEIEGMIALMEYRDIDGEILSNVHSSPPIYHAEVSSFTSRHARQPLVIFGTSEFAKLFENCKRCSHYNYNL</sequence>
<dbReference type="PROSITE" id="PS51797">
    <property type="entry name" value="TCTP_3"/>
    <property type="match status" value="1"/>
</dbReference>
<dbReference type="InterPro" id="IPR011057">
    <property type="entry name" value="Mss4-like_sf"/>
</dbReference>
<comment type="similarity">
    <text evidence="4">Belongs to the TCTP family.</text>
</comment>
<dbReference type="PANTHER" id="PTHR11991:SF0">
    <property type="entry name" value="TRANSLATIONALLY-CONTROLLED TUMOR PROTEIN"/>
    <property type="match status" value="1"/>
</dbReference>
<accession>A0A6A4JX92</accession>
<evidence type="ECO:0000256" key="1">
    <source>
        <dbReference type="ARBA" id="ARBA00002114"/>
    </source>
</evidence>
<keyword evidence="6" id="KW-1185">Reference proteome</keyword>
<proteinExistence type="inferred from homology"/>
<dbReference type="Gene3D" id="2.170.150.10">
    <property type="entry name" value="Metal Binding Protein, Guanine Nucleotide Exchange Factor, Chain A"/>
    <property type="match status" value="1"/>
</dbReference>
<keyword evidence="3" id="KW-0106">Calcium</keyword>
<evidence type="ECO:0000256" key="4">
    <source>
        <dbReference type="PROSITE-ProRule" id="PRU01133"/>
    </source>
</evidence>
<dbReference type="PROSITE" id="PS01003">
    <property type="entry name" value="TCTP_2"/>
    <property type="match status" value="1"/>
</dbReference>
<dbReference type="GO" id="GO:0005509">
    <property type="term" value="F:calcium ion binding"/>
    <property type="evidence" value="ECO:0007669"/>
    <property type="project" value="TreeGrafter"/>
</dbReference>
<dbReference type="PRINTS" id="PR01653">
    <property type="entry name" value="TCTPROTEIN"/>
</dbReference>
<dbReference type="GO" id="GO:0005737">
    <property type="term" value="C:cytoplasm"/>
    <property type="evidence" value="ECO:0007669"/>
    <property type="project" value="TreeGrafter"/>
</dbReference>
<dbReference type="InterPro" id="IPR018105">
    <property type="entry name" value="Translational_control_tumour_p"/>
</dbReference>
<dbReference type="OrthoDB" id="10248936at2759"/>
<gene>
    <name evidence="5" type="ORF">GE061_009471</name>
</gene>
<protein>
    <recommendedName>
        <fullName evidence="2">Translationally-controlled tumor protein homolog</fullName>
    </recommendedName>
</protein>
<dbReference type="FunFam" id="2.170.150.10:FF:000002">
    <property type="entry name" value="Translationally-controlled tumor protein homolog"/>
    <property type="match status" value="1"/>
</dbReference>
<name>A0A6A4JX92_APOLU</name>
<evidence type="ECO:0000256" key="3">
    <source>
        <dbReference type="ARBA" id="ARBA00022837"/>
    </source>
</evidence>
<evidence type="ECO:0000256" key="2">
    <source>
        <dbReference type="ARBA" id="ARBA00014759"/>
    </source>
</evidence>
<evidence type="ECO:0000313" key="5">
    <source>
        <dbReference type="EMBL" id="KAF6214728.1"/>
    </source>
</evidence>
<reference evidence="5" key="1">
    <citation type="journal article" date="2021" name="Mol. Ecol. Resour.">
        <title>Apolygus lucorum genome provides insights into omnivorousness and mesophyll feeding.</title>
        <authorList>
            <person name="Liu Y."/>
            <person name="Liu H."/>
            <person name="Wang H."/>
            <person name="Huang T."/>
            <person name="Liu B."/>
            <person name="Yang B."/>
            <person name="Yin L."/>
            <person name="Li B."/>
            <person name="Zhang Y."/>
            <person name="Zhang S."/>
            <person name="Jiang F."/>
            <person name="Zhang X."/>
            <person name="Ren Y."/>
            <person name="Wang B."/>
            <person name="Wang S."/>
            <person name="Lu Y."/>
            <person name="Wu K."/>
            <person name="Fan W."/>
            <person name="Wang G."/>
        </authorList>
    </citation>
    <scope>NUCLEOTIDE SEQUENCE</scope>
    <source>
        <strain evidence="5">12Hb</strain>
    </source>
</reference>
<dbReference type="Pfam" id="PF00838">
    <property type="entry name" value="TCTP"/>
    <property type="match status" value="1"/>
</dbReference>
<dbReference type="EMBL" id="WIXP02000002">
    <property type="protein sequence ID" value="KAF6214728.1"/>
    <property type="molecule type" value="Genomic_DNA"/>
</dbReference>
<dbReference type="SUPFAM" id="SSF51316">
    <property type="entry name" value="Mss4-like"/>
    <property type="match status" value="1"/>
</dbReference>
<comment type="caution">
    <text evidence="5">The sequence shown here is derived from an EMBL/GenBank/DDBJ whole genome shotgun (WGS) entry which is preliminary data.</text>
</comment>
<dbReference type="Proteomes" id="UP000466442">
    <property type="component" value="Unassembled WGS sequence"/>
</dbReference>
<evidence type="ECO:0000313" key="6">
    <source>
        <dbReference type="Proteomes" id="UP000466442"/>
    </source>
</evidence>
<dbReference type="PROSITE" id="PS01002">
    <property type="entry name" value="TCTP_1"/>
    <property type="match status" value="1"/>
</dbReference>
<dbReference type="AlphaFoldDB" id="A0A6A4JX92"/>
<dbReference type="InterPro" id="IPR034737">
    <property type="entry name" value="TCTP"/>
</dbReference>